<protein>
    <submittedName>
        <fullName evidence="1">Uncharacterized protein</fullName>
    </submittedName>
</protein>
<dbReference type="AlphaFoldDB" id="A0A165CY18"/>
<dbReference type="InParanoid" id="A0A165CY18"/>
<sequence>MVEVAIGPIENAKSFGLAAERKGSANSVCVAGEVSGPQTIWSTGSLKGAQPRSSRRFPVVKCGPLWQ</sequence>
<dbReference type="EMBL" id="KV424097">
    <property type="protein sequence ID" value="KZT51649.1"/>
    <property type="molecule type" value="Genomic_DNA"/>
</dbReference>
<evidence type="ECO:0000313" key="2">
    <source>
        <dbReference type="Proteomes" id="UP000076842"/>
    </source>
</evidence>
<evidence type="ECO:0000313" key="1">
    <source>
        <dbReference type="EMBL" id="KZT51649.1"/>
    </source>
</evidence>
<organism evidence="1 2">
    <name type="scientific">Calocera cornea HHB12733</name>
    <dbReference type="NCBI Taxonomy" id="1353952"/>
    <lineage>
        <taxon>Eukaryota</taxon>
        <taxon>Fungi</taxon>
        <taxon>Dikarya</taxon>
        <taxon>Basidiomycota</taxon>
        <taxon>Agaricomycotina</taxon>
        <taxon>Dacrymycetes</taxon>
        <taxon>Dacrymycetales</taxon>
        <taxon>Dacrymycetaceae</taxon>
        <taxon>Calocera</taxon>
    </lineage>
</organism>
<name>A0A165CY18_9BASI</name>
<reference evidence="1 2" key="1">
    <citation type="journal article" date="2016" name="Mol. Biol. Evol.">
        <title>Comparative Genomics of Early-Diverging Mushroom-Forming Fungi Provides Insights into the Origins of Lignocellulose Decay Capabilities.</title>
        <authorList>
            <person name="Nagy L.G."/>
            <person name="Riley R."/>
            <person name="Tritt A."/>
            <person name="Adam C."/>
            <person name="Daum C."/>
            <person name="Floudas D."/>
            <person name="Sun H."/>
            <person name="Yadav J.S."/>
            <person name="Pangilinan J."/>
            <person name="Larsson K.H."/>
            <person name="Matsuura K."/>
            <person name="Barry K."/>
            <person name="Labutti K."/>
            <person name="Kuo R."/>
            <person name="Ohm R.A."/>
            <person name="Bhattacharya S.S."/>
            <person name="Shirouzu T."/>
            <person name="Yoshinaga Y."/>
            <person name="Martin F.M."/>
            <person name="Grigoriev I.V."/>
            <person name="Hibbett D.S."/>
        </authorList>
    </citation>
    <scope>NUCLEOTIDE SEQUENCE [LARGE SCALE GENOMIC DNA]</scope>
    <source>
        <strain evidence="1 2">HHB12733</strain>
    </source>
</reference>
<accession>A0A165CY18</accession>
<keyword evidence="2" id="KW-1185">Reference proteome</keyword>
<dbReference type="Proteomes" id="UP000076842">
    <property type="component" value="Unassembled WGS sequence"/>
</dbReference>
<proteinExistence type="predicted"/>
<gene>
    <name evidence="1" type="ORF">CALCODRAFT_503254</name>
</gene>